<reference evidence="1 2" key="1">
    <citation type="journal article" date="2015" name="Genome Biol.">
        <title>Comparative genomics of Steinernema reveals deeply conserved gene regulatory networks.</title>
        <authorList>
            <person name="Dillman A.R."/>
            <person name="Macchietto M."/>
            <person name="Porter C.F."/>
            <person name="Rogers A."/>
            <person name="Williams B."/>
            <person name="Antoshechkin I."/>
            <person name="Lee M.M."/>
            <person name="Goodwin Z."/>
            <person name="Lu X."/>
            <person name="Lewis E.E."/>
            <person name="Goodrich-Blair H."/>
            <person name="Stock S.P."/>
            <person name="Adams B.J."/>
            <person name="Sternberg P.W."/>
            <person name="Mortazavi A."/>
        </authorList>
    </citation>
    <scope>NUCLEOTIDE SEQUENCE [LARGE SCALE GENOMIC DNA]</scope>
    <source>
        <strain evidence="1 2">ALL</strain>
    </source>
</reference>
<comment type="caution">
    <text evidence="1">The sequence shown here is derived from an EMBL/GenBank/DDBJ whole genome shotgun (WGS) entry which is preliminary data.</text>
</comment>
<keyword evidence="2" id="KW-1185">Reference proteome</keyword>
<name>A0A4U5N4T8_STECR</name>
<reference evidence="1 2" key="2">
    <citation type="journal article" date="2019" name="G3 (Bethesda)">
        <title>Hybrid Assembly of the Genome of the Entomopathogenic Nematode Steinernema carpocapsae Identifies the X-Chromosome.</title>
        <authorList>
            <person name="Serra L."/>
            <person name="Macchietto M."/>
            <person name="Macias-Munoz A."/>
            <person name="McGill C.J."/>
            <person name="Rodriguez I.M."/>
            <person name="Rodriguez B."/>
            <person name="Murad R."/>
            <person name="Mortazavi A."/>
        </authorList>
    </citation>
    <scope>NUCLEOTIDE SEQUENCE [LARGE SCALE GENOMIC DNA]</scope>
    <source>
        <strain evidence="1 2">ALL</strain>
    </source>
</reference>
<sequence length="141" mass="15330">MITNKEAIAFIAFWLKDYGVIQGLNADLFVHLALLNTTKITVTLGVNRRTVYHGKALFVLPNRFLAAEAASSVLPGRAQLRIDRDFAAARKQPPRFARAAFGSSSPLPAENPRRGLFVAAPSSPHLRSSPKGYSVRALLGC</sequence>
<protein>
    <submittedName>
        <fullName evidence="1">Uncharacterized protein</fullName>
    </submittedName>
</protein>
<evidence type="ECO:0000313" key="1">
    <source>
        <dbReference type="EMBL" id="TKR77400.1"/>
    </source>
</evidence>
<evidence type="ECO:0000313" key="2">
    <source>
        <dbReference type="Proteomes" id="UP000298663"/>
    </source>
</evidence>
<dbReference type="EMBL" id="AZBU02000005">
    <property type="protein sequence ID" value="TKR77400.1"/>
    <property type="molecule type" value="Genomic_DNA"/>
</dbReference>
<organism evidence="1 2">
    <name type="scientific">Steinernema carpocapsae</name>
    <name type="common">Entomopathogenic nematode</name>
    <dbReference type="NCBI Taxonomy" id="34508"/>
    <lineage>
        <taxon>Eukaryota</taxon>
        <taxon>Metazoa</taxon>
        <taxon>Ecdysozoa</taxon>
        <taxon>Nematoda</taxon>
        <taxon>Chromadorea</taxon>
        <taxon>Rhabditida</taxon>
        <taxon>Tylenchina</taxon>
        <taxon>Panagrolaimomorpha</taxon>
        <taxon>Strongyloidoidea</taxon>
        <taxon>Steinernematidae</taxon>
        <taxon>Steinernema</taxon>
    </lineage>
</organism>
<proteinExistence type="predicted"/>
<accession>A0A4U5N4T8</accession>
<dbReference type="Proteomes" id="UP000298663">
    <property type="component" value="Unassembled WGS sequence"/>
</dbReference>
<dbReference type="AlphaFoldDB" id="A0A4U5N4T8"/>
<gene>
    <name evidence="1" type="ORF">L596_018383</name>
</gene>